<feature type="domain" description="Putative restriction endonuclease" evidence="1">
    <location>
        <begin position="18"/>
        <end position="173"/>
    </location>
</feature>
<dbReference type="PANTHER" id="PTHR34107">
    <property type="entry name" value="SLL0198 PROTEIN-RELATED"/>
    <property type="match status" value="1"/>
</dbReference>
<reference evidence="2" key="2">
    <citation type="submission" date="2020-09" db="EMBL/GenBank/DDBJ databases">
        <authorList>
            <person name="Sun Q."/>
            <person name="Ohkuma M."/>
        </authorList>
    </citation>
    <scope>NUCLEOTIDE SEQUENCE</scope>
    <source>
        <strain evidence="2">JCM 17251</strain>
    </source>
</reference>
<comment type="caution">
    <text evidence="2">The sequence shown here is derived from an EMBL/GenBank/DDBJ whole genome shotgun (WGS) entry which is preliminary data.</text>
</comment>
<organism evidence="2 3">
    <name type="scientific">Oceanobacillus indicireducens</name>
    <dbReference type="NCBI Taxonomy" id="1004261"/>
    <lineage>
        <taxon>Bacteria</taxon>
        <taxon>Bacillati</taxon>
        <taxon>Bacillota</taxon>
        <taxon>Bacilli</taxon>
        <taxon>Bacillales</taxon>
        <taxon>Bacillaceae</taxon>
        <taxon>Oceanobacillus</taxon>
    </lineage>
</organism>
<dbReference type="AlphaFoldDB" id="A0A917XU40"/>
<keyword evidence="3" id="KW-1185">Reference proteome</keyword>
<proteinExistence type="predicted"/>
<dbReference type="InterPro" id="IPR012296">
    <property type="entry name" value="Nuclease_put_TT1808"/>
</dbReference>
<accession>A0A917XU40</accession>
<dbReference type="EMBL" id="BMOS01000003">
    <property type="protein sequence ID" value="GGN51960.1"/>
    <property type="molecule type" value="Genomic_DNA"/>
</dbReference>
<dbReference type="Pfam" id="PF05685">
    <property type="entry name" value="Uma2"/>
    <property type="match status" value="1"/>
</dbReference>
<dbReference type="SUPFAM" id="SSF52980">
    <property type="entry name" value="Restriction endonuclease-like"/>
    <property type="match status" value="1"/>
</dbReference>
<dbReference type="Gene3D" id="3.90.1570.10">
    <property type="entry name" value="tt1808, chain A"/>
    <property type="match status" value="1"/>
</dbReference>
<name>A0A917XU40_9BACI</name>
<dbReference type="Proteomes" id="UP000624041">
    <property type="component" value="Unassembled WGS sequence"/>
</dbReference>
<dbReference type="CDD" id="cd06260">
    <property type="entry name" value="DUF820-like"/>
    <property type="match status" value="1"/>
</dbReference>
<sequence>MQSKKKKDVIREEPLTYEDYASLADDGVQYELADGILQAMTPAPHPIHQLVSQELAYQLKQGCKNEYILFVAPIDLILSKHEVRQPDLLLLHTSKSELVTNRGIEGSPDLVVEILSPSSMKRDRKDKLDTYAKYNIPEYWLIDPVQKFLEQYILNEAIYELNEVYMHDETIKSCHIKCAAFSMNTIFNAIPEFPNL</sequence>
<protein>
    <recommendedName>
        <fullName evidence="1">Putative restriction endonuclease domain-containing protein</fullName>
    </recommendedName>
</protein>
<dbReference type="RefSeq" id="WP_188856039.1">
    <property type="nucleotide sequence ID" value="NZ_BMOS01000003.1"/>
</dbReference>
<dbReference type="InterPro" id="IPR008538">
    <property type="entry name" value="Uma2"/>
</dbReference>
<evidence type="ECO:0000259" key="1">
    <source>
        <dbReference type="Pfam" id="PF05685"/>
    </source>
</evidence>
<reference evidence="2" key="1">
    <citation type="journal article" date="2014" name="Int. J. Syst. Evol. Microbiol.">
        <title>Complete genome sequence of Corynebacterium casei LMG S-19264T (=DSM 44701T), isolated from a smear-ripened cheese.</title>
        <authorList>
            <consortium name="US DOE Joint Genome Institute (JGI-PGF)"/>
            <person name="Walter F."/>
            <person name="Albersmeier A."/>
            <person name="Kalinowski J."/>
            <person name="Ruckert C."/>
        </authorList>
    </citation>
    <scope>NUCLEOTIDE SEQUENCE</scope>
    <source>
        <strain evidence="2">JCM 17251</strain>
    </source>
</reference>
<evidence type="ECO:0000313" key="2">
    <source>
        <dbReference type="EMBL" id="GGN51960.1"/>
    </source>
</evidence>
<dbReference type="InterPro" id="IPR011335">
    <property type="entry name" value="Restrct_endonuc-II-like"/>
</dbReference>
<gene>
    <name evidence="2" type="ORF">GCM10007971_07040</name>
</gene>
<evidence type="ECO:0000313" key="3">
    <source>
        <dbReference type="Proteomes" id="UP000624041"/>
    </source>
</evidence>
<dbReference type="PANTHER" id="PTHR34107:SF4">
    <property type="entry name" value="SLL1222 PROTEIN"/>
    <property type="match status" value="1"/>
</dbReference>